<proteinExistence type="predicted"/>
<protein>
    <submittedName>
        <fullName evidence="8">Putative O-glycosylation ligase, exosortase A system-associated</fullName>
    </submittedName>
</protein>
<sequence length="456" mass="50187">MLDLFLLGFIGLLLACGLKRPFIWVLAYIYIDIVAPQKIGWSIIQAIPVSLIAFLAAFAGWVLLDGKKGSRFTFRQGLMLALLLYCGMTTLTAAFPDSAWDKWDWVWKALLFAIFLPLTLRTKLRLEAAVLFIVLAVGTIAINGGIKTIFGGGGYGTLSLLVDENAGLYEGSIISTVAICIIPLALWLARHGTIFKPDWKVWGFTAGLIFACLLIPVGTGARTGLVCIAVLGVLLLRSVRYRFVYAGAAALAMMAAIPFLPQSYLERMGTIAGYESDQSASTRLAVWEWTIGYAKANPLGGGFDAYRANSFTYQTRTVSGEGASRQVTYNTVTEEGRAYHSSYFELLGEQGWIGLGLWLWLQALGLWHMERLRWRLGKLEGGKRSWQWGLATALQQAHIVFLVGALFVGIAYQPFLFMLVGLQCGLWSYVRRTEEPASRAKFKPCEPKPEAPAPAA</sequence>
<evidence type="ECO:0000259" key="7">
    <source>
        <dbReference type="Pfam" id="PF19358"/>
    </source>
</evidence>
<keyword evidence="4 5" id="KW-0472">Membrane</keyword>
<evidence type="ECO:0000256" key="3">
    <source>
        <dbReference type="ARBA" id="ARBA00022989"/>
    </source>
</evidence>
<dbReference type="EMBL" id="SSHH01000004">
    <property type="protein sequence ID" value="TIX48948.1"/>
    <property type="molecule type" value="Genomic_DNA"/>
</dbReference>
<reference evidence="8 9" key="1">
    <citation type="submission" date="2019-04" db="EMBL/GenBank/DDBJ databases">
        <title>Altererythrobacter aquimixticola sp. nov., isolated from sediment of junction between the ocean and a freshwater spring.</title>
        <authorList>
            <person name="Yoon J.-H."/>
        </authorList>
    </citation>
    <scope>NUCLEOTIDE SEQUENCE [LARGE SCALE GENOMIC DNA]</scope>
    <source>
        <strain evidence="8 9">SSKS-13</strain>
    </source>
</reference>
<dbReference type="PANTHER" id="PTHR37422">
    <property type="entry name" value="TEICHURONIC ACID BIOSYNTHESIS PROTEIN TUAE"/>
    <property type="match status" value="1"/>
</dbReference>
<feature type="transmembrane region" description="Helical" evidence="5">
    <location>
        <begin position="244"/>
        <end position="261"/>
    </location>
</feature>
<feature type="transmembrane region" description="Helical" evidence="5">
    <location>
        <begin position="76"/>
        <end position="93"/>
    </location>
</feature>
<comment type="caution">
    <text evidence="8">The sequence shown here is derived from an EMBL/GenBank/DDBJ whole genome shotgun (WGS) entry which is preliminary data.</text>
</comment>
<dbReference type="InterPro" id="IPR045979">
    <property type="entry name" value="DUF5935"/>
</dbReference>
<feature type="domain" description="O-antigen ligase-related" evidence="6">
    <location>
        <begin position="209"/>
        <end position="359"/>
    </location>
</feature>
<keyword evidence="9" id="KW-1185">Reference proteome</keyword>
<comment type="subcellular location">
    <subcellularLocation>
        <location evidence="1">Membrane</location>
        <topology evidence="1">Multi-pass membrane protein</topology>
    </subcellularLocation>
</comment>
<feature type="domain" description="DUF5935" evidence="7">
    <location>
        <begin position="1"/>
        <end position="193"/>
    </location>
</feature>
<keyword evidence="3 5" id="KW-1133">Transmembrane helix</keyword>
<dbReference type="InterPro" id="IPR017528">
    <property type="entry name" value="CHP03097O-antigen_lig-rel"/>
</dbReference>
<evidence type="ECO:0000313" key="9">
    <source>
        <dbReference type="Proteomes" id="UP000309389"/>
    </source>
</evidence>
<name>A0A4T3EWX0_9SPHN</name>
<evidence type="ECO:0000259" key="6">
    <source>
        <dbReference type="Pfam" id="PF04932"/>
    </source>
</evidence>
<dbReference type="PANTHER" id="PTHR37422:SF13">
    <property type="entry name" value="LIPOPOLYSACCHARIDE BIOSYNTHESIS PROTEIN PA4999-RELATED"/>
    <property type="match status" value="1"/>
</dbReference>
<feature type="transmembrane region" description="Helical" evidence="5">
    <location>
        <begin position="105"/>
        <end position="121"/>
    </location>
</feature>
<feature type="transmembrane region" description="Helical" evidence="5">
    <location>
        <begin position="166"/>
        <end position="189"/>
    </location>
</feature>
<dbReference type="OrthoDB" id="9772644at2"/>
<keyword evidence="2 5" id="KW-0812">Transmembrane</keyword>
<dbReference type="Proteomes" id="UP000309389">
    <property type="component" value="Unassembled WGS sequence"/>
</dbReference>
<dbReference type="RefSeq" id="WP_136694522.1">
    <property type="nucleotide sequence ID" value="NZ_SSHH01000004.1"/>
</dbReference>
<organism evidence="8 9">
    <name type="scientific">Alteraurantiacibacter aquimixticola</name>
    <dbReference type="NCBI Taxonomy" id="2489173"/>
    <lineage>
        <taxon>Bacteria</taxon>
        <taxon>Pseudomonadati</taxon>
        <taxon>Pseudomonadota</taxon>
        <taxon>Alphaproteobacteria</taxon>
        <taxon>Sphingomonadales</taxon>
        <taxon>Erythrobacteraceae</taxon>
        <taxon>Alteraurantiacibacter</taxon>
    </lineage>
</organism>
<evidence type="ECO:0000313" key="8">
    <source>
        <dbReference type="EMBL" id="TIX48948.1"/>
    </source>
</evidence>
<dbReference type="GO" id="GO:0016020">
    <property type="term" value="C:membrane"/>
    <property type="evidence" value="ECO:0007669"/>
    <property type="project" value="UniProtKB-SubCell"/>
</dbReference>
<evidence type="ECO:0000256" key="4">
    <source>
        <dbReference type="ARBA" id="ARBA00023136"/>
    </source>
</evidence>
<evidence type="ECO:0000256" key="1">
    <source>
        <dbReference type="ARBA" id="ARBA00004141"/>
    </source>
</evidence>
<dbReference type="Pfam" id="PF04932">
    <property type="entry name" value="Wzy_C"/>
    <property type="match status" value="1"/>
</dbReference>
<dbReference type="AlphaFoldDB" id="A0A4T3EWX0"/>
<dbReference type="Pfam" id="PF19358">
    <property type="entry name" value="DUF5935"/>
    <property type="match status" value="1"/>
</dbReference>
<dbReference type="NCBIfam" id="TIGR03097">
    <property type="entry name" value="PEP_O_lig_1"/>
    <property type="match status" value="1"/>
</dbReference>
<dbReference type="InterPro" id="IPR007016">
    <property type="entry name" value="O-antigen_ligase-rel_domated"/>
</dbReference>
<gene>
    <name evidence="8" type="ORF">E5222_14520</name>
</gene>
<feature type="transmembrane region" description="Helical" evidence="5">
    <location>
        <begin position="128"/>
        <end position="146"/>
    </location>
</feature>
<accession>A0A4T3EWX0</accession>
<feature type="transmembrane region" description="Helical" evidence="5">
    <location>
        <begin position="43"/>
        <end position="64"/>
    </location>
</feature>
<evidence type="ECO:0000256" key="5">
    <source>
        <dbReference type="SAM" id="Phobius"/>
    </source>
</evidence>
<dbReference type="GO" id="GO:0016874">
    <property type="term" value="F:ligase activity"/>
    <property type="evidence" value="ECO:0007669"/>
    <property type="project" value="UniProtKB-KW"/>
</dbReference>
<dbReference type="InterPro" id="IPR051533">
    <property type="entry name" value="WaaL-like"/>
</dbReference>
<feature type="transmembrane region" description="Helical" evidence="5">
    <location>
        <begin position="201"/>
        <end position="217"/>
    </location>
</feature>
<keyword evidence="8" id="KW-0436">Ligase</keyword>
<evidence type="ECO:0000256" key="2">
    <source>
        <dbReference type="ARBA" id="ARBA00022692"/>
    </source>
</evidence>